<dbReference type="Gene3D" id="3.40.50.150">
    <property type="entry name" value="Vaccinia Virus protein VP39"/>
    <property type="match status" value="1"/>
</dbReference>
<accession>A0A1I0FEV7</accession>
<feature type="binding site" evidence="6 8">
    <location>
        <position position="260"/>
    </location>
    <ligand>
        <name>S-adenosyl-L-methionine</name>
        <dbReference type="ChEBI" id="CHEBI:59789"/>
    </ligand>
</feature>
<evidence type="ECO:0000256" key="1">
    <source>
        <dbReference type="ARBA" id="ARBA00022490"/>
    </source>
</evidence>
<dbReference type="Pfam" id="PF01728">
    <property type="entry name" value="FtsJ"/>
    <property type="match status" value="1"/>
</dbReference>
<evidence type="ECO:0000256" key="2">
    <source>
        <dbReference type="ARBA" id="ARBA00022552"/>
    </source>
</evidence>
<feature type="domain" description="Ribosomal RNA large subunit methyltransferase M THUMP-like" evidence="11">
    <location>
        <begin position="86"/>
        <end position="164"/>
    </location>
</feature>
<dbReference type="EMBL" id="FOHK01000009">
    <property type="protein sequence ID" value="SET56699.1"/>
    <property type="molecule type" value="Genomic_DNA"/>
</dbReference>
<evidence type="ECO:0000256" key="5">
    <source>
        <dbReference type="ARBA" id="ARBA00022691"/>
    </source>
</evidence>
<sequence>MSSSITLYCRPGYEKECGAEIQDRAASIDIFGYFTFDKNQGLVTFNVYQADDAERVIQKVRLSSLVFTRQWFVTLASQVALPDYNRVEAIIEALGSEWQYADLRMEMPDTNEGKELSKFCRKLAVPLRQAMRQHNMLTKKGDTDGAILHAYFHSGKEVTLGYSYANNSSEHAMGIMRLKFPNQSPSRSTLKLDEAFLTFVEKDERDTRVTSGMKAVDLGASPGGWTYQLVRRGMMVSSVDNGPMAESLMETGQVKHFQMDGYKFTPNKPQIHWLEKKLSNGQMVPVPDQTPIDWMVCDIIDKPQRSAKLIIDWMQKGWCRECIVNLKLPMSKKFETIKELLAKIREEIGDFCKVQAKHLYYDRDEITVHVRYVVKRENNR</sequence>
<dbReference type="InterPro" id="IPR040739">
    <property type="entry name" value="RlmM_FDX"/>
</dbReference>
<evidence type="ECO:0000256" key="7">
    <source>
        <dbReference type="PIRSR" id="PIRSR028774-1"/>
    </source>
</evidence>
<feature type="binding site" evidence="6 8">
    <location>
        <position position="188"/>
    </location>
    <ligand>
        <name>S-adenosyl-L-methionine</name>
        <dbReference type="ChEBI" id="CHEBI:59789"/>
    </ligand>
</feature>
<feature type="binding site" evidence="6 8">
    <location>
        <begin position="221"/>
        <end position="224"/>
    </location>
    <ligand>
        <name>S-adenosyl-L-methionine</name>
        <dbReference type="ChEBI" id="CHEBI:59789"/>
    </ligand>
</feature>
<keyword evidence="1 6" id="KW-0963">Cytoplasm</keyword>
<feature type="domain" description="Ribosomal RNA methyltransferase FtsJ" evidence="9">
    <location>
        <begin position="186"/>
        <end position="300"/>
    </location>
</feature>
<comment type="similarity">
    <text evidence="6">Belongs to the class I-like SAM-binding methyltransferase superfamily. RNA methyltransferase RlmE family. RlmM subfamily.</text>
</comment>
<organism evidence="12 13">
    <name type="scientific">Thalassotalea agarivorans</name>
    <name type="common">Thalassomonas agarivorans</name>
    <dbReference type="NCBI Taxonomy" id="349064"/>
    <lineage>
        <taxon>Bacteria</taxon>
        <taxon>Pseudomonadati</taxon>
        <taxon>Pseudomonadota</taxon>
        <taxon>Gammaproteobacteria</taxon>
        <taxon>Alteromonadales</taxon>
        <taxon>Colwelliaceae</taxon>
        <taxon>Thalassotalea</taxon>
    </lineage>
</organism>
<feature type="binding site" evidence="6 8">
    <location>
        <position position="298"/>
    </location>
    <ligand>
        <name>S-adenosyl-L-methionine</name>
        <dbReference type="ChEBI" id="CHEBI:59789"/>
    </ligand>
</feature>
<dbReference type="GO" id="GO:0006364">
    <property type="term" value="P:rRNA processing"/>
    <property type="evidence" value="ECO:0007669"/>
    <property type="project" value="UniProtKB-UniRule"/>
</dbReference>
<feature type="active site" description="Proton acceptor" evidence="6 7">
    <location>
        <position position="327"/>
    </location>
</feature>
<dbReference type="HAMAP" id="MF_01551">
    <property type="entry name" value="23SrRNA_methyltr_M"/>
    <property type="match status" value="1"/>
</dbReference>
<evidence type="ECO:0000256" key="4">
    <source>
        <dbReference type="ARBA" id="ARBA00022679"/>
    </source>
</evidence>
<dbReference type="InterPro" id="IPR048646">
    <property type="entry name" value="RlmM_THUMP-like"/>
</dbReference>
<feature type="binding site" evidence="6 8">
    <location>
        <position position="240"/>
    </location>
    <ligand>
        <name>S-adenosyl-L-methionine</name>
        <dbReference type="ChEBI" id="CHEBI:59789"/>
    </ligand>
</feature>
<dbReference type="GO" id="GO:0005737">
    <property type="term" value="C:cytoplasm"/>
    <property type="evidence" value="ECO:0007669"/>
    <property type="project" value="UniProtKB-SubCell"/>
</dbReference>
<name>A0A1I0FEV7_THASX</name>
<evidence type="ECO:0000256" key="3">
    <source>
        <dbReference type="ARBA" id="ARBA00022603"/>
    </source>
</evidence>
<dbReference type="Gene3D" id="3.30.70.2810">
    <property type="match status" value="1"/>
</dbReference>
<evidence type="ECO:0000313" key="12">
    <source>
        <dbReference type="EMBL" id="SET56699.1"/>
    </source>
</evidence>
<dbReference type="InterPro" id="IPR029063">
    <property type="entry name" value="SAM-dependent_MTases_sf"/>
</dbReference>
<dbReference type="RefSeq" id="WP_093329954.1">
    <property type="nucleotide sequence ID" value="NZ_AP027363.1"/>
</dbReference>
<keyword evidence="2 6" id="KW-0698">rRNA processing</keyword>
<dbReference type="SUPFAM" id="SSF53335">
    <property type="entry name" value="S-adenosyl-L-methionine-dependent methyltransferases"/>
    <property type="match status" value="1"/>
</dbReference>
<comment type="subunit">
    <text evidence="6">Monomer.</text>
</comment>
<dbReference type="GO" id="GO:0032259">
    <property type="term" value="P:methylation"/>
    <property type="evidence" value="ECO:0007669"/>
    <property type="project" value="UniProtKB-KW"/>
</dbReference>
<protein>
    <recommendedName>
        <fullName evidence="6">Ribosomal RNA large subunit methyltransferase M</fullName>
        <ecNumber evidence="6">2.1.1.186</ecNumber>
    </recommendedName>
    <alternativeName>
        <fullName evidence="6">23S rRNA (cytidine2498-2'-O)-methyltransferase</fullName>
    </alternativeName>
    <alternativeName>
        <fullName evidence="6">23S rRNA 2'-O-ribose methyltransferase RlmM</fullName>
    </alternativeName>
</protein>
<keyword evidence="5 6" id="KW-0949">S-adenosyl-L-methionine</keyword>
<dbReference type="PIRSF" id="PIRSF028774">
    <property type="entry name" value="UCP028774"/>
    <property type="match status" value="1"/>
</dbReference>
<keyword evidence="4 6" id="KW-0808">Transferase</keyword>
<keyword evidence="3 6" id="KW-0489">Methyltransferase</keyword>
<evidence type="ECO:0000256" key="6">
    <source>
        <dbReference type="HAMAP-Rule" id="MF_01551"/>
    </source>
</evidence>
<dbReference type="Pfam" id="PF18125">
    <property type="entry name" value="RlmM_FDX"/>
    <property type="match status" value="1"/>
</dbReference>
<keyword evidence="13" id="KW-1185">Reference proteome</keyword>
<dbReference type="AlphaFoldDB" id="A0A1I0FEV7"/>
<evidence type="ECO:0000259" key="9">
    <source>
        <dbReference type="Pfam" id="PF01728"/>
    </source>
</evidence>
<dbReference type="STRING" id="349064.SAMN05660429_02103"/>
<dbReference type="InterPro" id="IPR011224">
    <property type="entry name" value="rRNA_MeTrfase_M"/>
</dbReference>
<dbReference type="PANTHER" id="PTHR37524:SF2">
    <property type="entry name" value="RIBOSOMAL RNA METHYLTRANSFERASE FTSJ DOMAIN-CONTAINING PROTEIN"/>
    <property type="match status" value="1"/>
</dbReference>
<evidence type="ECO:0000256" key="8">
    <source>
        <dbReference type="PIRSR" id="PIRSR028774-2"/>
    </source>
</evidence>
<reference evidence="12 13" key="1">
    <citation type="submission" date="2016-10" db="EMBL/GenBank/DDBJ databases">
        <authorList>
            <person name="de Groot N.N."/>
        </authorList>
    </citation>
    <scope>NUCLEOTIDE SEQUENCE [LARGE SCALE GENOMIC DNA]</scope>
    <source>
        <strain evidence="12 13">DSM 19706</strain>
    </source>
</reference>
<dbReference type="Gene3D" id="3.30.2300.20">
    <property type="match status" value="1"/>
</dbReference>
<dbReference type="PANTHER" id="PTHR37524">
    <property type="entry name" value="RIBOSOMAL RNA LARGE SUBUNIT METHYLTRANSFERASE M"/>
    <property type="match status" value="1"/>
</dbReference>
<dbReference type="Pfam" id="PF21239">
    <property type="entry name" value="RLMM_N"/>
    <property type="match status" value="1"/>
</dbReference>
<comment type="subcellular location">
    <subcellularLocation>
        <location evidence="6">Cytoplasm</location>
    </subcellularLocation>
</comment>
<dbReference type="NCBIfam" id="NF008734">
    <property type="entry name" value="PRK11760.1"/>
    <property type="match status" value="1"/>
</dbReference>
<evidence type="ECO:0000259" key="11">
    <source>
        <dbReference type="Pfam" id="PF21239"/>
    </source>
</evidence>
<dbReference type="OrthoDB" id="154490at2"/>
<dbReference type="InterPro" id="IPR002877">
    <property type="entry name" value="RNA_MeTrfase_FtsJ_dom"/>
</dbReference>
<proteinExistence type="inferred from homology"/>
<gene>
    <name evidence="6" type="primary">rlmM</name>
    <name evidence="12" type="ORF">SAMN05660429_02103</name>
</gene>
<evidence type="ECO:0000259" key="10">
    <source>
        <dbReference type="Pfam" id="PF18125"/>
    </source>
</evidence>
<dbReference type="GO" id="GO:0008757">
    <property type="term" value="F:S-adenosylmethionine-dependent methyltransferase activity"/>
    <property type="evidence" value="ECO:0007669"/>
    <property type="project" value="UniProtKB-UniRule"/>
</dbReference>
<evidence type="ECO:0000313" key="13">
    <source>
        <dbReference type="Proteomes" id="UP000199308"/>
    </source>
</evidence>
<dbReference type="Proteomes" id="UP000199308">
    <property type="component" value="Unassembled WGS sequence"/>
</dbReference>
<dbReference type="EC" id="2.1.1.186" evidence="6"/>
<feature type="domain" description="RlmM ferredoxin-like" evidence="10">
    <location>
        <begin position="4"/>
        <end position="72"/>
    </location>
</feature>
<comment type="function">
    <text evidence="6">Catalyzes the 2'-O-methylation at nucleotide C2498 in 23S rRNA.</text>
</comment>
<comment type="catalytic activity">
    <reaction evidence="6">
        <text>cytidine(2498) in 23S rRNA + S-adenosyl-L-methionine = 2'-O-methylcytidine(2498) in 23S rRNA + S-adenosyl-L-homocysteine + H(+)</text>
        <dbReference type="Rhea" id="RHEA:42788"/>
        <dbReference type="Rhea" id="RHEA-COMP:10244"/>
        <dbReference type="Rhea" id="RHEA-COMP:10245"/>
        <dbReference type="ChEBI" id="CHEBI:15378"/>
        <dbReference type="ChEBI" id="CHEBI:57856"/>
        <dbReference type="ChEBI" id="CHEBI:59789"/>
        <dbReference type="ChEBI" id="CHEBI:74495"/>
        <dbReference type="ChEBI" id="CHEBI:82748"/>
        <dbReference type="EC" id="2.1.1.186"/>
    </reaction>
</comment>